<dbReference type="EMBL" id="BPLR01016776">
    <property type="protein sequence ID" value="GIY86297.1"/>
    <property type="molecule type" value="Genomic_DNA"/>
</dbReference>
<accession>A0AAV4WUX0</accession>
<comment type="caution">
    <text evidence="2">The sequence shown here is derived from an EMBL/GenBank/DDBJ whole genome shotgun (WGS) entry which is preliminary data.</text>
</comment>
<keyword evidence="3" id="KW-1185">Reference proteome</keyword>
<gene>
    <name evidence="2" type="ORF">CEXT_60091</name>
</gene>
<feature type="region of interest" description="Disordered" evidence="1">
    <location>
        <begin position="134"/>
        <end position="158"/>
    </location>
</feature>
<name>A0AAV4WUX0_CAEEX</name>
<reference evidence="2 3" key="1">
    <citation type="submission" date="2021-06" db="EMBL/GenBank/DDBJ databases">
        <title>Caerostris extrusa draft genome.</title>
        <authorList>
            <person name="Kono N."/>
            <person name="Arakawa K."/>
        </authorList>
    </citation>
    <scope>NUCLEOTIDE SEQUENCE [LARGE SCALE GENOMIC DNA]</scope>
</reference>
<sequence length="271" mass="31034">MDDTIHHFQLMNRWFLQRVEKEPPPPPPASEKGSTTTKGDGHLFWLKAYCSHHEYYGDYDLFYSNVAKRTAPGSCDEKNSVLTDLKDIIYEREEAFCLEKDFYLIGWLVLSNVCDSTKRVLDCFRGVKKWHSLHPRRSNPRKNFPTRRDKQPALDRKSPALISNSTLPVHSNAYFFERKKVSPKTRVIGEKPTREPPTGRTPKGSILLFTLRTLSFYFPSSPPSSKGTQNLATSSPSQSSEQRWVPVFNDFMPPPPPSTLISRVSSVRARS</sequence>
<protein>
    <submittedName>
        <fullName evidence="2">Uncharacterized protein</fullName>
    </submittedName>
</protein>
<feature type="compositionally biased region" description="Polar residues" evidence="1">
    <location>
        <begin position="226"/>
        <end position="242"/>
    </location>
</feature>
<evidence type="ECO:0000313" key="2">
    <source>
        <dbReference type="EMBL" id="GIY86297.1"/>
    </source>
</evidence>
<feature type="region of interest" description="Disordered" evidence="1">
    <location>
        <begin position="185"/>
        <end position="204"/>
    </location>
</feature>
<dbReference type="AlphaFoldDB" id="A0AAV4WUX0"/>
<evidence type="ECO:0000256" key="1">
    <source>
        <dbReference type="SAM" id="MobiDB-lite"/>
    </source>
</evidence>
<feature type="region of interest" description="Disordered" evidence="1">
    <location>
        <begin position="220"/>
        <end position="271"/>
    </location>
</feature>
<proteinExistence type="predicted"/>
<organism evidence="2 3">
    <name type="scientific">Caerostris extrusa</name>
    <name type="common">Bark spider</name>
    <name type="synonym">Caerostris bankana</name>
    <dbReference type="NCBI Taxonomy" id="172846"/>
    <lineage>
        <taxon>Eukaryota</taxon>
        <taxon>Metazoa</taxon>
        <taxon>Ecdysozoa</taxon>
        <taxon>Arthropoda</taxon>
        <taxon>Chelicerata</taxon>
        <taxon>Arachnida</taxon>
        <taxon>Araneae</taxon>
        <taxon>Araneomorphae</taxon>
        <taxon>Entelegynae</taxon>
        <taxon>Araneoidea</taxon>
        <taxon>Araneidae</taxon>
        <taxon>Caerostris</taxon>
    </lineage>
</organism>
<feature type="compositionally biased region" description="Basic and acidic residues" evidence="1">
    <location>
        <begin position="146"/>
        <end position="158"/>
    </location>
</feature>
<dbReference type="Proteomes" id="UP001054945">
    <property type="component" value="Unassembled WGS sequence"/>
</dbReference>
<evidence type="ECO:0000313" key="3">
    <source>
        <dbReference type="Proteomes" id="UP001054945"/>
    </source>
</evidence>